<evidence type="ECO:0000313" key="1">
    <source>
        <dbReference type="EMBL" id="SJK98322.1"/>
    </source>
</evidence>
<dbReference type="OrthoDB" id="2827864at2759"/>
<protein>
    <submittedName>
        <fullName evidence="1">Uncharacterized protein</fullName>
    </submittedName>
</protein>
<reference evidence="2" key="1">
    <citation type="journal article" date="2017" name="Nat. Ecol. Evol.">
        <title>Genome expansion and lineage-specific genetic innovations in the forest pathogenic fungi Armillaria.</title>
        <authorList>
            <person name="Sipos G."/>
            <person name="Prasanna A.N."/>
            <person name="Walter M.C."/>
            <person name="O'Connor E."/>
            <person name="Balint B."/>
            <person name="Krizsan K."/>
            <person name="Kiss B."/>
            <person name="Hess J."/>
            <person name="Varga T."/>
            <person name="Slot J."/>
            <person name="Riley R."/>
            <person name="Boka B."/>
            <person name="Rigling D."/>
            <person name="Barry K."/>
            <person name="Lee J."/>
            <person name="Mihaltcheva S."/>
            <person name="LaButti K."/>
            <person name="Lipzen A."/>
            <person name="Waldron R."/>
            <person name="Moloney N.M."/>
            <person name="Sperisen C."/>
            <person name="Kredics L."/>
            <person name="Vagvoelgyi C."/>
            <person name="Patrignani A."/>
            <person name="Fitzpatrick D."/>
            <person name="Nagy I."/>
            <person name="Doyle S."/>
            <person name="Anderson J.B."/>
            <person name="Grigoriev I.V."/>
            <person name="Gueldener U."/>
            <person name="Muensterkoetter M."/>
            <person name="Nagy L.G."/>
        </authorList>
    </citation>
    <scope>NUCLEOTIDE SEQUENCE [LARGE SCALE GENOMIC DNA]</scope>
    <source>
        <strain evidence="2">C18/9</strain>
    </source>
</reference>
<gene>
    <name evidence="1" type="ORF">ARMOST_01587</name>
</gene>
<name>A0A284QPD4_ARMOS</name>
<dbReference type="AlphaFoldDB" id="A0A284QPD4"/>
<sequence length="184" mass="20847">MYTSRPLTFRDASCDPPRLSVIIKPDTEEYPSGGKLHEYRDPNGQLKWSIFYPEEDETFPVPWEPPLASETDKYKLFPFTSTLTIRIWDPDVVGVRAFALDFVDADGNPQRLYGSGIKVDIRRANRGPKGEGLILSPGSYTTALSETFRIYGGVPYDFYHQGQLIKSYTLPVDMLRESEESGLV</sequence>
<dbReference type="Proteomes" id="UP000219338">
    <property type="component" value="Unassembled WGS sequence"/>
</dbReference>
<dbReference type="EMBL" id="FUEG01000001">
    <property type="protein sequence ID" value="SJK98322.1"/>
    <property type="molecule type" value="Genomic_DNA"/>
</dbReference>
<proteinExistence type="predicted"/>
<dbReference type="OMA" id="TLTIRIW"/>
<keyword evidence="2" id="KW-1185">Reference proteome</keyword>
<accession>A0A284QPD4</accession>
<evidence type="ECO:0000313" key="2">
    <source>
        <dbReference type="Proteomes" id="UP000219338"/>
    </source>
</evidence>
<organism evidence="1 2">
    <name type="scientific">Armillaria ostoyae</name>
    <name type="common">Armillaria root rot fungus</name>
    <dbReference type="NCBI Taxonomy" id="47428"/>
    <lineage>
        <taxon>Eukaryota</taxon>
        <taxon>Fungi</taxon>
        <taxon>Dikarya</taxon>
        <taxon>Basidiomycota</taxon>
        <taxon>Agaricomycotina</taxon>
        <taxon>Agaricomycetes</taxon>
        <taxon>Agaricomycetidae</taxon>
        <taxon>Agaricales</taxon>
        <taxon>Marasmiineae</taxon>
        <taxon>Physalacriaceae</taxon>
        <taxon>Armillaria</taxon>
    </lineage>
</organism>